<dbReference type="EMBL" id="LBJM01000085">
    <property type="protein sequence ID" value="RXH33224.1"/>
    <property type="molecule type" value="Genomic_DNA"/>
</dbReference>
<reference evidence="1 2" key="1">
    <citation type="submission" date="2015-04" db="EMBL/GenBank/DDBJ databases">
        <title>Comparative genomics of rhizobia nodulating Arachis hypogaea in China.</title>
        <authorList>
            <person name="Li Y."/>
        </authorList>
    </citation>
    <scope>NUCLEOTIDE SEQUENCE [LARGE SCALE GENOMIC DNA]</scope>
    <source>
        <strain evidence="1 2">CCBAU 51787</strain>
    </source>
</reference>
<proteinExistence type="predicted"/>
<sequence>MSTSELPKTEIGLFVPVEEVFPDTTADEQTLHALLRTLSRDDTLFHAARLNTIVTGPGDFDMQPRQQQALTMMCNSEEIDRINDFARRYRHAGVPMVFFRGQLLELMRQTARWAENLPSDGTTFEAPEFRQRFVKAALIAGGLWAKRVYGNKLTSGPI</sequence>
<evidence type="ECO:0000313" key="2">
    <source>
        <dbReference type="Proteomes" id="UP000290565"/>
    </source>
</evidence>
<gene>
    <name evidence="1" type="ORF">XH94_30580</name>
</gene>
<protein>
    <submittedName>
        <fullName evidence="1">Uncharacterized protein</fullName>
    </submittedName>
</protein>
<name>A0A4Q0SD21_9BRAD</name>
<dbReference type="RefSeq" id="WP_128946913.1">
    <property type="nucleotide sequence ID" value="NZ_LBJM01000085.1"/>
</dbReference>
<accession>A0A4Q0SD21</accession>
<organism evidence="1 2">
    <name type="scientific">Bradyrhizobium zhanjiangense</name>
    <dbReference type="NCBI Taxonomy" id="1325107"/>
    <lineage>
        <taxon>Bacteria</taxon>
        <taxon>Pseudomonadati</taxon>
        <taxon>Pseudomonadota</taxon>
        <taxon>Alphaproteobacteria</taxon>
        <taxon>Hyphomicrobiales</taxon>
        <taxon>Nitrobacteraceae</taxon>
        <taxon>Bradyrhizobium</taxon>
    </lineage>
</organism>
<dbReference type="AlphaFoldDB" id="A0A4Q0SD21"/>
<evidence type="ECO:0000313" key="1">
    <source>
        <dbReference type="EMBL" id="RXH33224.1"/>
    </source>
</evidence>
<comment type="caution">
    <text evidence="1">The sequence shown here is derived from an EMBL/GenBank/DDBJ whole genome shotgun (WGS) entry which is preliminary data.</text>
</comment>
<dbReference type="Proteomes" id="UP000290565">
    <property type="component" value="Unassembled WGS sequence"/>
</dbReference>